<comment type="caution">
    <text evidence="4">The sequence shown here is derived from an EMBL/GenBank/DDBJ whole genome shotgun (WGS) entry which is preliminary data.</text>
</comment>
<evidence type="ECO:0000256" key="1">
    <source>
        <dbReference type="ARBA" id="ARBA00022679"/>
    </source>
</evidence>
<proteinExistence type="predicted"/>
<dbReference type="Proteomes" id="UP000778578">
    <property type="component" value="Unassembled WGS sequence"/>
</dbReference>
<dbReference type="SUPFAM" id="SSF55729">
    <property type="entry name" value="Acyl-CoA N-acyltransferases (Nat)"/>
    <property type="match status" value="1"/>
</dbReference>
<protein>
    <submittedName>
        <fullName evidence="4">GNAT family N-acetyltransferase</fullName>
    </submittedName>
</protein>
<keyword evidence="5" id="KW-1185">Reference proteome</keyword>
<feature type="domain" description="N-acetyltransferase" evidence="3">
    <location>
        <begin position="28"/>
        <end position="171"/>
    </location>
</feature>
<reference evidence="4 5" key="1">
    <citation type="submission" date="2021-08" db="EMBL/GenBank/DDBJ databases">
        <title>WGS of actinomycetes from Thailand.</title>
        <authorList>
            <person name="Thawai C."/>
        </authorList>
    </citation>
    <scope>NUCLEOTIDE SEQUENCE [LARGE SCALE GENOMIC DNA]</scope>
    <source>
        <strain evidence="4 5">PLK6-54</strain>
    </source>
</reference>
<evidence type="ECO:0000259" key="3">
    <source>
        <dbReference type="PROSITE" id="PS51186"/>
    </source>
</evidence>
<dbReference type="PANTHER" id="PTHR43877:SF2">
    <property type="entry name" value="AMINOALKYLPHOSPHONATE N-ACETYLTRANSFERASE-RELATED"/>
    <property type="match status" value="1"/>
</dbReference>
<organism evidence="4 5">
    <name type="scientific">Actinacidiphila acidipaludis</name>
    <dbReference type="NCBI Taxonomy" id="2873382"/>
    <lineage>
        <taxon>Bacteria</taxon>
        <taxon>Bacillati</taxon>
        <taxon>Actinomycetota</taxon>
        <taxon>Actinomycetes</taxon>
        <taxon>Kitasatosporales</taxon>
        <taxon>Streptomycetaceae</taxon>
        <taxon>Actinacidiphila</taxon>
    </lineage>
</organism>
<sequence>MGRVTIDHVRAAGWTATAHPVSGPDSAALLRAYYIELIERYYGRPTDEEELAAVLAEEPSDDLTPPTGQFFVARRDGTAAGCVGLRVLDATTAELTRMYVAPPARGQGVAALLIAAAEHAARETFGAARMRLDTRKDLVEARALYARHGYAEIEAYNDSPYADHWFEKALG</sequence>
<gene>
    <name evidence="4" type="ORF">K7862_27040</name>
</gene>
<dbReference type="Pfam" id="PF00583">
    <property type="entry name" value="Acetyltransf_1"/>
    <property type="match status" value="1"/>
</dbReference>
<dbReference type="InterPro" id="IPR050832">
    <property type="entry name" value="Bact_Acetyltransf"/>
</dbReference>
<dbReference type="CDD" id="cd04301">
    <property type="entry name" value="NAT_SF"/>
    <property type="match status" value="1"/>
</dbReference>
<evidence type="ECO:0000256" key="2">
    <source>
        <dbReference type="ARBA" id="ARBA00023315"/>
    </source>
</evidence>
<keyword evidence="1" id="KW-0808">Transferase</keyword>
<accession>A0ABS7QEK6</accession>
<evidence type="ECO:0000313" key="4">
    <source>
        <dbReference type="EMBL" id="MBY8881266.1"/>
    </source>
</evidence>
<keyword evidence="2" id="KW-0012">Acyltransferase</keyword>
<name>A0ABS7QEK6_9ACTN</name>
<dbReference type="EMBL" id="JAINZZ010000044">
    <property type="protein sequence ID" value="MBY8881266.1"/>
    <property type="molecule type" value="Genomic_DNA"/>
</dbReference>
<dbReference type="InterPro" id="IPR016181">
    <property type="entry name" value="Acyl_CoA_acyltransferase"/>
</dbReference>
<dbReference type="PANTHER" id="PTHR43877">
    <property type="entry name" value="AMINOALKYLPHOSPHONATE N-ACETYLTRANSFERASE-RELATED-RELATED"/>
    <property type="match status" value="1"/>
</dbReference>
<dbReference type="PROSITE" id="PS51186">
    <property type="entry name" value="GNAT"/>
    <property type="match status" value="1"/>
</dbReference>
<evidence type="ECO:0000313" key="5">
    <source>
        <dbReference type="Proteomes" id="UP000778578"/>
    </source>
</evidence>
<dbReference type="InterPro" id="IPR000182">
    <property type="entry name" value="GNAT_dom"/>
</dbReference>
<dbReference type="Gene3D" id="3.40.630.30">
    <property type="match status" value="1"/>
</dbReference>